<evidence type="ECO:0000256" key="1">
    <source>
        <dbReference type="SAM" id="Phobius"/>
    </source>
</evidence>
<keyword evidence="4" id="KW-1185">Reference proteome</keyword>
<evidence type="ECO:0000313" key="3">
    <source>
        <dbReference type="EMBL" id="AEE47242.1"/>
    </source>
</evidence>
<proteinExistence type="predicted"/>
<dbReference type="KEGG" id="cfi:Celf_3128"/>
<dbReference type="HOGENOM" id="CLU_1624908_0_0_11"/>
<keyword evidence="1" id="KW-1133">Transmembrane helix</keyword>
<dbReference type="InterPro" id="IPR006976">
    <property type="entry name" value="VanZ-like"/>
</dbReference>
<feature type="domain" description="VanZ-like" evidence="2">
    <location>
        <begin position="75"/>
        <end position="152"/>
    </location>
</feature>
<feature type="transmembrane region" description="Helical" evidence="1">
    <location>
        <begin position="79"/>
        <end position="98"/>
    </location>
</feature>
<dbReference type="STRING" id="590998.Celf_3128"/>
<accession>F4GZS6</accession>
<organism evidence="3 4">
    <name type="scientific">Cellulomonas fimi (strain ATCC 484 / DSM 20113 / JCM 1341 / CCUG 24087 / LMG 16345 / NBRC 15513 / NCIMB 8980 / NCTC 7547 / NRS-133)</name>
    <dbReference type="NCBI Taxonomy" id="590998"/>
    <lineage>
        <taxon>Bacteria</taxon>
        <taxon>Bacillati</taxon>
        <taxon>Actinomycetota</taxon>
        <taxon>Actinomycetes</taxon>
        <taxon>Micrococcales</taxon>
        <taxon>Cellulomonadaceae</taxon>
        <taxon>Cellulomonas</taxon>
    </lineage>
</organism>
<dbReference type="EMBL" id="CP002666">
    <property type="protein sequence ID" value="AEE47242.1"/>
    <property type="molecule type" value="Genomic_DNA"/>
</dbReference>
<feature type="transmembrane region" description="Helical" evidence="1">
    <location>
        <begin position="137"/>
        <end position="158"/>
    </location>
</feature>
<gene>
    <name evidence="3" type="ordered locus">Celf_3128</name>
</gene>
<keyword evidence="1" id="KW-0812">Transmembrane</keyword>
<keyword evidence="1" id="KW-0472">Membrane</keyword>
<name>F4GZS6_CELFA</name>
<dbReference type="Proteomes" id="UP000008460">
    <property type="component" value="Chromosome"/>
</dbReference>
<dbReference type="Pfam" id="PF04892">
    <property type="entry name" value="VanZ"/>
    <property type="match status" value="1"/>
</dbReference>
<dbReference type="AlphaFoldDB" id="F4GZS6"/>
<feature type="transmembrane region" description="Helical" evidence="1">
    <location>
        <begin position="12"/>
        <end position="32"/>
    </location>
</feature>
<dbReference type="eggNOG" id="COG4767">
    <property type="taxonomic scope" value="Bacteria"/>
</dbReference>
<feature type="transmembrane region" description="Helical" evidence="1">
    <location>
        <begin position="41"/>
        <end position="59"/>
    </location>
</feature>
<feature type="transmembrane region" description="Helical" evidence="1">
    <location>
        <begin position="105"/>
        <end position="125"/>
    </location>
</feature>
<evidence type="ECO:0000259" key="2">
    <source>
        <dbReference type="Pfam" id="PF04892"/>
    </source>
</evidence>
<protein>
    <submittedName>
        <fullName evidence="3">VanZ family protein</fullName>
    </submittedName>
</protein>
<dbReference type="RefSeq" id="WP_013772266.1">
    <property type="nucleotide sequence ID" value="NC_015514.1"/>
</dbReference>
<reference evidence="3 4" key="1">
    <citation type="submission" date="2011-04" db="EMBL/GenBank/DDBJ databases">
        <title>Complete sequence of Cellulomonas fimi ATCC 484.</title>
        <authorList>
            <consortium name="US DOE Joint Genome Institute"/>
            <person name="Lucas S."/>
            <person name="Han J."/>
            <person name="Lapidus A."/>
            <person name="Cheng J.-F."/>
            <person name="Goodwin L."/>
            <person name="Pitluck S."/>
            <person name="Peters L."/>
            <person name="Chertkov O."/>
            <person name="Detter J.C."/>
            <person name="Han C."/>
            <person name="Tapia R."/>
            <person name="Land M."/>
            <person name="Hauser L."/>
            <person name="Kyrpides N."/>
            <person name="Ivanova N."/>
            <person name="Ovchinnikova G."/>
            <person name="Pagani I."/>
            <person name="Mead D."/>
            <person name="Brumm P."/>
            <person name="Woyke T."/>
        </authorList>
    </citation>
    <scope>NUCLEOTIDE SEQUENCE [LARGE SCALE GENOMIC DNA]</scope>
    <source>
        <strain evidence="4">ATCC 484 / DSM 20113 / JCM 1341 / NBRC 15513 / NCIMB 8980 / NCTC 7547</strain>
    </source>
</reference>
<sequence>MIATLLVEHAWAVPLAALLVVVGCLVLGGLLLRAGERGRRLLRAVAVVAALPVPLLTLLPDDARAQSFCAVQLAWPSLGGVETLANITLLLPAAYVVTLLVGRPVLVALGASAVSVVIELVQALAPTLGRACDTTDWEMNTIGAVLGAILAAATLAAVRRRPRARRTGEVVGADASPS</sequence>
<evidence type="ECO:0000313" key="4">
    <source>
        <dbReference type="Proteomes" id="UP000008460"/>
    </source>
</evidence>